<dbReference type="AlphaFoldDB" id="A0A9D2J2M7"/>
<evidence type="ECO:0000259" key="6">
    <source>
        <dbReference type="Pfam" id="PF04542"/>
    </source>
</evidence>
<dbReference type="SUPFAM" id="SSF88659">
    <property type="entry name" value="Sigma3 and sigma4 domains of RNA polymerase sigma factors"/>
    <property type="match status" value="1"/>
</dbReference>
<dbReference type="GO" id="GO:0016987">
    <property type="term" value="F:sigma factor activity"/>
    <property type="evidence" value="ECO:0007669"/>
    <property type="project" value="UniProtKB-KW"/>
</dbReference>
<keyword evidence="4" id="KW-0238">DNA-binding</keyword>
<evidence type="ECO:0000256" key="4">
    <source>
        <dbReference type="ARBA" id="ARBA00023125"/>
    </source>
</evidence>
<proteinExistence type="inferred from homology"/>
<evidence type="ECO:0000313" key="9">
    <source>
        <dbReference type="Proteomes" id="UP000824037"/>
    </source>
</evidence>
<evidence type="ECO:0000256" key="3">
    <source>
        <dbReference type="ARBA" id="ARBA00023082"/>
    </source>
</evidence>
<dbReference type="InterPro" id="IPR013324">
    <property type="entry name" value="RNA_pol_sigma_r3/r4-like"/>
</dbReference>
<dbReference type="Proteomes" id="UP000824037">
    <property type="component" value="Unassembled WGS sequence"/>
</dbReference>
<gene>
    <name evidence="8" type="ORF">H9815_02815</name>
</gene>
<dbReference type="Pfam" id="PF04545">
    <property type="entry name" value="Sigma70_r4"/>
    <property type="match status" value="1"/>
</dbReference>
<evidence type="ECO:0000256" key="5">
    <source>
        <dbReference type="ARBA" id="ARBA00023163"/>
    </source>
</evidence>
<reference evidence="8" key="2">
    <citation type="submission" date="2021-04" db="EMBL/GenBank/DDBJ databases">
        <authorList>
            <person name="Gilroy R."/>
        </authorList>
    </citation>
    <scope>NUCLEOTIDE SEQUENCE</scope>
    <source>
        <strain evidence="8">ChiGjej4B4-7305</strain>
    </source>
</reference>
<dbReference type="SUPFAM" id="SSF88946">
    <property type="entry name" value="Sigma2 domain of RNA polymerase sigma factors"/>
    <property type="match status" value="1"/>
</dbReference>
<dbReference type="Gene3D" id="1.10.1740.10">
    <property type="match status" value="1"/>
</dbReference>
<dbReference type="Gene3D" id="1.10.10.10">
    <property type="entry name" value="Winged helix-like DNA-binding domain superfamily/Winged helix DNA-binding domain"/>
    <property type="match status" value="1"/>
</dbReference>
<dbReference type="InterPro" id="IPR013325">
    <property type="entry name" value="RNA_pol_sigma_r2"/>
</dbReference>
<dbReference type="InterPro" id="IPR007630">
    <property type="entry name" value="RNA_pol_sigma70_r4"/>
</dbReference>
<evidence type="ECO:0000256" key="1">
    <source>
        <dbReference type="ARBA" id="ARBA00010641"/>
    </source>
</evidence>
<keyword evidence="5" id="KW-0804">Transcription</keyword>
<accession>A0A9D2J2M7</accession>
<dbReference type="PANTHER" id="PTHR43133">
    <property type="entry name" value="RNA POLYMERASE ECF-TYPE SIGMA FACTO"/>
    <property type="match status" value="1"/>
</dbReference>
<dbReference type="NCBIfam" id="TIGR02937">
    <property type="entry name" value="sigma70-ECF"/>
    <property type="match status" value="1"/>
</dbReference>
<dbReference type="InterPro" id="IPR036388">
    <property type="entry name" value="WH-like_DNA-bd_sf"/>
</dbReference>
<dbReference type="InterPro" id="IPR039425">
    <property type="entry name" value="RNA_pol_sigma-70-like"/>
</dbReference>
<dbReference type="EMBL" id="DXBY01000050">
    <property type="protein sequence ID" value="HIZ34685.1"/>
    <property type="molecule type" value="Genomic_DNA"/>
</dbReference>
<keyword evidence="3" id="KW-0731">Sigma factor</keyword>
<dbReference type="Pfam" id="PF04542">
    <property type="entry name" value="Sigma70_r2"/>
    <property type="match status" value="1"/>
</dbReference>
<dbReference type="CDD" id="cd06171">
    <property type="entry name" value="Sigma70_r4"/>
    <property type="match status" value="1"/>
</dbReference>
<feature type="domain" description="RNA polymerase sigma-70 region 4" evidence="7">
    <location>
        <begin position="109"/>
        <end position="156"/>
    </location>
</feature>
<evidence type="ECO:0000313" key="8">
    <source>
        <dbReference type="EMBL" id="HIZ34685.1"/>
    </source>
</evidence>
<dbReference type="InterPro" id="IPR007627">
    <property type="entry name" value="RNA_pol_sigma70_r2"/>
</dbReference>
<protein>
    <submittedName>
        <fullName evidence="8">Sigma-70 family RNA polymerase sigma factor</fullName>
    </submittedName>
</protein>
<evidence type="ECO:0000259" key="7">
    <source>
        <dbReference type="Pfam" id="PF04545"/>
    </source>
</evidence>
<evidence type="ECO:0000256" key="2">
    <source>
        <dbReference type="ARBA" id="ARBA00023015"/>
    </source>
</evidence>
<dbReference type="InterPro" id="IPR014284">
    <property type="entry name" value="RNA_pol_sigma-70_dom"/>
</dbReference>
<comment type="similarity">
    <text evidence="1">Belongs to the sigma-70 factor family. ECF subfamily.</text>
</comment>
<dbReference type="GO" id="GO:0006352">
    <property type="term" value="P:DNA-templated transcription initiation"/>
    <property type="evidence" value="ECO:0007669"/>
    <property type="project" value="InterPro"/>
</dbReference>
<sequence>MAHWEGALTELVRARGATLTRYATLLCGNASDGEDLVQEAVTKVFTRFRRSQSAEGPEYAEAYVRRAIMTLYLDSYRRSKRWRAVQHLFEPGEARHDESAGNRVDVARALTTLPPRQRACVVLRFYADLTIEQTGDELGLATGTVKRYLHEANQRLAAQLQLEGERA</sequence>
<reference evidence="8" key="1">
    <citation type="journal article" date="2021" name="PeerJ">
        <title>Extensive microbial diversity within the chicken gut microbiome revealed by metagenomics and culture.</title>
        <authorList>
            <person name="Gilroy R."/>
            <person name="Ravi A."/>
            <person name="Getino M."/>
            <person name="Pursley I."/>
            <person name="Horton D.L."/>
            <person name="Alikhan N.F."/>
            <person name="Baker D."/>
            <person name="Gharbi K."/>
            <person name="Hall N."/>
            <person name="Watson M."/>
            <person name="Adriaenssens E.M."/>
            <person name="Foster-Nyarko E."/>
            <person name="Jarju S."/>
            <person name="Secka A."/>
            <person name="Antonio M."/>
            <person name="Oren A."/>
            <person name="Chaudhuri R.R."/>
            <person name="La Ragione R."/>
            <person name="Hildebrand F."/>
            <person name="Pallen M.J."/>
        </authorList>
    </citation>
    <scope>NUCLEOTIDE SEQUENCE</scope>
    <source>
        <strain evidence="8">ChiGjej4B4-7305</strain>
    </source>
</reference>
<dbReference type="GO" id="GO:0003677">
    <property type="term" value="F:DNA binding"/>
    <property type="evidence" value="ECO:0007669"/>
    <property type="project" value="UniProtKB-KW"/>
</dbReference>
<comment type="caution">
    <text evidence="8">The sequence shown here is derived from an EMBL/GenBank/DDBJ whole genome shotgun (WGS) entry which is preliminary data.</text>
</comment>
<dbReference type="PANTHER" id="PTHR43133:SF50">
    <property type="entry name" value="ECF RNA POLYMERASE SIGMA FACTOR SIGM"/>
    <property type="match status" value="1"/>
</dbReference>
<keyword evidence="2" id="KW-0805">Transcription regulation</keyword>
<name>A0A9D2J2M7_9MICO</name>
<feature type="domain" description="RNA polymerase sigma-70 region 2" evidence="6">
    <location>
        <begin position="11"/>
        <end position="81"/>
    </location>
</feature>
<organism evidence="8 9">
    <name type="scientific">Candidatus Ruania gallistercoris</name>
    <dbReference type="NCBI Taxonomy" id="2838746"/>
    <lineage>
        <taxon>Bacteria</taxon>
        <taxon>Bacillati</taxon>
        <taxon>Actinomycetota</taxon>
        <taxon>Actinomycetes</taxon>
        <taxon>Micrococcales</taxon>
        <taxon>Ruaniaceae</taxon>
        <taxon>Ruania</taxon>
    </lineage>
</organism>